<feature type="transmembrane region" description="Helical" evidence="2">
    <location>
        <begin position="58"/>
        <end position="79"/>
    </location>
</feature>
<dbReference type="AlphaFoldDB" id="A0A6B1IID0"/>
<feature type="transmembrane region" description="Helical" evidence="2">
    <location>
        <begin position="115"/>
        <end position="136"/>
    </location>
</feature>
<evidence type="ECO:0000256" key="2">
    <source>
        <dbReference type="SAM" id="Phobius"/>
    </source>
</evidence>
<dbReference type="Proteomes" id="UP000452321">
    <property type="component" value="Unassembled WGS sequence"/>
</dbReference>
<keyword evidence="2" id="KW-0812">Transmembrane</keyword>
<feature type="transmembrane region" description="Helical" evidence="2">
    <location>
        <begin position="30"/>
        <end position="52"/>
    </location>
</feature>
<gene>
    <name evidence="3" type="ORF">GLW30_00850</name>
</gene>
<accession>A0A6B1IID0</accession>
<evidence type="ECO:0000313" key="4">
    <source>
        <dbReference type="Proteomes" id="UP000452321"/>
    </source>
</evidence>
<evidence type="ECO:0000256" key="1">
    <source>
        <dbReference type="SAM" id="MobiDB-lite"/>
    </source>
</evidence>
<dbReference type="EMBL" id="WMFC01000001">
    <property type="protein sequence ID" value="MYL66279.1"/>
    <property type="molecule type" value="Genomic_DNA"/>
</dbReference>
<organism evidence="3 4">
    <name type="scientific">Halorubrum distributum</name>
    <dbReference type="NCBI Taxonomy" id="29283"/>
    <lineage>
        <taxon>Archaea</taxon>
        <taxon>Methanobacteriati</taxon>
        <taxon>Methanobacteriota</taxon>
        <taxon>Stenosarchaea group</taxon>
        <taxon>Halobacteria</taxon>
        <taxon>Halobacteriales</taxon>
        <taxon>Haloferacaceae</taxon>
        <taxon>Halorubrum</taxon>
        <taxon>Halorubrum distributum group</taxon>
    </lineage>
</organism>
<feature type="transmembrane region" description="Helical" evidence="2">
    <location>
        <begin position="86"/>
        <end position="109"/>
    </location>
</feature>
<dbReference type="RefSeq" id="WP_004596509.1">
    <property type="nucleotide sequence ID" value="NZ_WMFC01000001.1"/>
</dbReference>
<proteinExistence type="predicted"/>
<keyword evidence="2" id="KW-1133">Transmembrane helix</keyword>
<keyword evidence="2" id="KW-0472">Membrane</keyword>
<reference evidence="3 4" key="1">
    <citation type="submission" date="2019-11" db="EMBL/GenBank/DDBJ databases">
        <title>Genome sequences of 17 halophilic strains isolated from different environments.</title>
        <authorList>
            <person name="Furrow R.E."/>
        </authorList>
    </citation>
    <scope>NUCLEOTIDE SEQUENCE [LARGE SCALE GENOMIC DNA]</scope>
    <source>
        <strain evidence="3 4">22502_06_Cabo</strain>
    </source>
</reference>
<protein>
    <submittedName>
        <fullName evidence="3">Uncharacterized protein</fullName>
    </submittedName>
</protein>
<comment type="caution">
    <text evidence="3">The sequence shown here is derived from an EMBL/GenBank/DDBJ whole genome shotgun (WGS) entry which is preliminary data.</text>
</comment>
<name>A0A6B1IID0_9EURY</name>
<evidence type="ECO:0000313" key="3">
    <source>
        <dbReference type="EMBL" id="MYL66279.1"/>
    </source>
</evidence>
<feature type="region of interest" description="Disordered" evidence="1">
    <location>
        <begin position="1"/>
        <end position="25"/>
    </location>
</feature>
<sequence length="140" mass="14455">MSLHEAERRRDRRSSSSDDDRGDGETDRRLGVTLIVALALISGLTDLVGGLALVASPLFLIGVPVAAIGAVKCWAALGLRRGSARALGLTFLFFGVGAMVSTGELLFALRGGGGLVAPAAALALDLAVVGYLFVLVDEFD</sequence>